<dbReference type="InterPro" id="IPR019734">
    <property type="entry name" value="TPR_rpt"/>
</dbReference>
<keyword evidence="1" id="KW-0677">Repeat</keyword>
<evidence type="ECO:0000256" key="3">
    <source>
        <dbReference type="PROSITE-ProRule" id="PRU00339"/>
    </source>
</evidence>
<dbReference type="Pfam" id="PF14559">
    <property type="entry name" value="TPR_19"/>
    <property type="match status" value="1"/>
</dbReference>
<comment type="caution">
    <text evidence="5">The sequence shown here is derived from an EMBL/GenBank/DDBJ whole genome shotgun (WGS) entry which is preliminary data.</text>
</comment>
<feature type="compositionally biased region" description="Basic and acidic residues" evidence="4">
    <location>
        <begin position="191"/>
        <end position="200"/>
    </location>
</feature>
<feature type="repeat" description="TPR" evidence="3">
    <location>
        <begin position="90"/>
        <end position="123"/>
    </location>
</feature>
<dbReference type="Pfam" id="PF13432">
    <property type="entry name" value="TPR_16"/>
    <property type="match status" value="1"/>
</dbReference>
<dbReference type="Gene3D" id="1.25.40.10">
    <property type="entry name" value="Tetratricopeptide repeat domain"/>
    <property type="match status" value="1"/>
</dbReference>
<gene>
    <name evidence="5" type="ORF">CKO28_23625</name>
</gene>
<accession>A0ABS1DLV7</accession>
<dbReference type="PROSITE" id="PS50005">
    <property type="entry name" value="TPR"/>
    <property type="match status" value="2"/>
</dbReference>
<proteinExistence type="predicted"/>
<evidence type="ECO:0000313" key="5">
    <source>
        <dbReference type="EMBL" id="MBK1671001.1"/>
    </source>
</evidence>
<dbReference type="SUPFAM" id="SSF48452">
    <property type="entry name" value="TPR-like"/>
    <property type="match status" value="1"/>
</dbReference>
<feature type="region of interest" description="Disordered" evidence="4">
    <location>
        <begin position="189"/>
        <end position="263"/>
    </location>
</feature>
<evidence type="ECO:0000256" key="1">
    <source>
        <dbReference type="ARBA" id="ARBA00022737"/>
    </source>
</evidence>
<organism evidence="5 6">
    <name type="scientific">Rhodovibrio sodomensis</name>
    <dbReference type="NCBI Taxonomy" id="1088"/>
    <lineage>
        <taxon>Bacteria</taxon>
        <taxon>Pseudomonadati</taxon>
        <taxon>Pseudomonadota</taxon>
        <taxon>Alphaproteobacteria</taxon>
        <taxon>Rhodospirillales</taxon>
        <taxon>Rhodovibrionaceae</taxon>
        <taxon>Rhodovibrio</taxon>
    </lineage>
</organism>
<dbReference type="InterPro" id="IPR052346">
    <property type="entry name" value="O-mannosyl-transferase_TMTC"/>
</dbReference>
<evidence type="ECO:0008006" key="7">
    <source>
        <dbReference type="Google" id="ProtNLM"/>
    </source>
</evidence>
<dbReference type="PANTHER" id="PTHR44227">
    <property type="match status" value="1"/>
</dbReference>
<dbReference type="Proteomes" id="UP001296873">
    <property type="component" value="Unassembled WGS sequence"/>
</dbReference>
<keyword evidence="6" id="KW-1185">Reference proteome</keyword>
<feature type="repeat" description="TPR" evidence="3">
    <location>
        <begin position="22"/>
        <end position="55"/>
    </location>
</feature>
<protein>
    <recommendedName>
        <fullName evidence="7">Tetratricopeptide repeat protein</fullName>
    </recommendedName>
</protein>
<dbReference type="PANTHER" id="PTHR44227:SF3">
    <property type="entry name" value="PROTEIN O-MANNOSYL-TRANSFERASE TMTC4"/>
    <property type="match status" value="1"/>
</dbReference>
<evidence type="ECO:0000256" key="4">
    <source>
        <dbReference type="SAM" id="MobiDB-lite"/>
    </source>
</evidence>
<sequence>MAEIQRTKGQLRYLHQQLPKNADVYKLSGVLAHRTGQHEEAERLLRQACALNPNDPDLYGNLAIALRAQQRIHEAQRVLEDALEAVPASAVLYRNLGNVFSDQGAYAAAAASYRKSLQMRPVHRDTWMSYSFALARSGELANAVQALHEAAAQGFDECEMLRTVGQWLVAQSRGSQAVGVFARAPVRRRRGPEPVRHGARVDAGQPAERRRAVLRHGSGAGRKSCPGAQPEGVDRAQPLPAAGRAGLYRTRPGDRPASAWPEG</sequence>
<name>A0ABS1DLV7_9PROT</name>
<dbReference type="InterPro" id="IPR011990">
    <property type="entry name" value="TPR-like_helical_dom_sf"/>
</dbReference>
<dbReference type="EMBL" id="NRRL01000135">
    <property type="protein sequence ID" value="MBK1671001.1"/>
    <property type="molecule type" value="Genomic_DNA"/>
</dbReference>
<reference evidence="5 6" key="1">
    <citation type="journal article" date="2020" name="Microorganisms">
        <title>Osmotic Adaptation and Compatible Solute Biosynthesis of Phototrophic Bacteria as Revealed from Genome Analyses.</title>
        <authorList>
            <person name="Imhoff J.F."/>
            <person name="Rahn T."/>
            <person name="Kunzel S."/>
            <person name="Keller A."/>
            <person name="Neulinger S.C."/>
        </authorList>
    </citation>
    <scope>NUCLEOTIDE SEQUENCE [LARGE SCALE GENOMIC DNA]</scope>
    <source>
        <strain evidence="5 6">DSM 9895</strain>
    </source>
</reference>
<dbReference type="SMART" id="SM00028">
    <property type="entry name" value="TPR"/>
    <property type="match status" value="3"/>
</dbReference>
<keyword evidence="2 3" id="KW-0802">TPR repeat</keyword>
<evidence type="ECO:0000256" key="2">
    <source>
        <dbReference type="ARBA" id="ARBA00022803"/>
    </source>
</evidence>
<evidence type="ECO:0000313" key="6">
    <source>
        <dbReference type="Proteomes" id="UP001296873"/>
    </source>
</evidence>